<proteinExistence type="predicted"/>
<dbReference type="PRINTS" id="PR00347">
    <property type="entry name" value="THAUMATIN"/>
</dbReference>
<dbReference type="Gene3D" id="2.60.110.10">
    <property type="entry name" value="Thaumatin"/>
    <property type="match status" value="1"/>
</dbReference>
<dbReference type="Pfam" id="PF00314">
    <property type="entry name" value="Thaumatin"/>
    <property type="match status" value="1"/>
</dbReference>
<name>A0ABR2WNY5_9FUNG</name>
<dbReference type="InterPro" id="IPR037176">
    <property type="entry name" value="Osmotin/thaumatin-like_sf"/>
</dbReference>
<dbReference type="SMART" id="SM00205">
    <property type="entry name" value="THN"/>
    <property type="match status" value="1"/>
</dbReference>
<keyword evidence="3" id="KW-1185">Reference proteome</keyword>
<keyword evidence="1" id="KW-0732">Signal</keyword>
<protein>
    <recommendedName>
        <fullName evidence="4">Thaumatin-like protein</fullName>
    </recommendedName>
</protein>
<dbReference type="InterPro" id="IPR001938">
    <property type="entry name" value="Thaumatin"/>
</dbReference>
<dbReference type="SUPFAM" id="SSF49870">
    <property type="entry name" value="Osmotin, thaumatin-like protein"/>
    <property type="match status" value="1"/>
</dbReference>
<dbReference type="CDD" id="cd09218">
    <property type="entry name" value="TLP-PA"/>
    <property type="match status" value="1"/>
</dbReference>
<evidence type="ECO:0000313" key="2">
    <source>
        <dbReference type="EMBL" id="KAK9763223.1"/>
    </source>
</evidence>
<feature type="signal peptide" evidence="1">
    <location>
        <begin position="1"/>
        <end position="20"/>
    </location>
</feature>
<dbReference type="PIRSF" id="PIRSF002703">
    <property type="entry name" value="Thaumatin"/>
    <property type="match status" value="1"/>
</dbReference>
<dbReference type="PROSITE" id="PS51367">
    <property type="entry name" value="THAUMATIN_2"/>
    <property type="match status" value="1"/>
</dbReference>
<reference evidence="2 3" key="1">
    <citation type="submission" date="2023-04" db="EMBL/GenBank/DDBJ databases">
        <title>Genome of Basidiobolus ranarum AG-B5.</title>
        <authorList>
            <person name="Stajich J.E."/>
            <person name="Carter-House D."/>
            <person name="Gryganskyi A."/>
        </authorList>
    </citation>
    <scope>NUCLEOTIDE SEQUENCE [LARGE SCALE GENOMIC DNA]</scope>
    <source>
        <strain evidence="2 3">AG-B5</strain>
    </source>
</reference>
<evidence type="ECO:0000256" key="1">
    <source>
        <dbReference type="SAM" id="SignalP"/>
    </source>
</evidence>
<sequence>MLSVSSIITCFLLALSSVRSAPVDQVRTTHTSTVQFINKCSQKVWLAALSDWQNSPLPPNGGLLQSGDSYTLTVIDGWQGRFWGRTECDFLHKDVKTNTACATGDCGSGEEYCQKLSGQPPATLVEFKFNGWNNLDYYDISLVGGYNLPISIQTHSTMGLSSNDPYRCTGPAIKEDINLVCPLALRQYNSKGQVVGCKSACDAFGTPEYCCTGAHSTPQTCNASDFSKVFKTACPGCYSYTYDDATSTYTCSGDYTIQFC</sequence>
<dbReference type="EMBL" id="JASJQH010000702">
    <property type="protein sequence ID" value="KAK9763223.1"/>
    <property type="molecule type" value="Genomic_DNA"/>
</dbReference>
<gene>
    <name evidence="2" type="ORF">K7432_010323</name>
</gene>
<evidence type="ECO:0000313" key="3">
    <source>
        <dbReference type="Proteomes" id="UP001479436"/>
    </source>
</evidence>
<feature type="chain" id="PRO_5045713035" description="Thaumatin-like protein" evidence="1">
    <location>
        <begin position="21"/>
        <end position="260"/>
    </location>
</feature>
<dbReference type="PANTHER" id="PTHR31048">
    <property type="entry name" value="OS03G0233200 PROTEIN"/>
    <property type="match status" value="1"/>
</dbReference>
<evidence type="ECO:0008006" key="4">
    <source>
        <dbReference type="Google" id="ProtNLM"/>
    </source>
</evidence>
<comment type="caution">
    <text evidence="2">The sequence shown here is derived from an EMBL/GenBank/DDBJ whole genome shotgun (WGS) entry which is preliminary data.</text>
</comment>
<dbReference type="Proteomes" id="UP001479436">
    <property type="component" value="Unassembled WGS sequence"/>
</dbReference>
<organism evidence="2 3">
    <name type="scientific">Basidiobolus ranarum</name>
    <dbReference type="NCBI Taxonomy" id="34480"/>
    <lineage>
        <taxon>Eukaryota</taxon>
        <taxon>Fungi</taxon>
        <taxon>Fungi incertae sedis</taxon>
        <taxon>Zoopagomycota</taxon>
        <taxon>Entomophthoromycotina</taxon>
        <taxon>Basidiobolomycetes</taxon>
        <taxon>Basidiobolales</taxon>
        <taxon>Basidiobolaceae</taxon>
        <taxon>Basidiobolus</taxon>
    </lineage>
</organism>
<accession>A0ABR2WNY5</accession>